<keyword evidence="2" id="KW-1185">Reference proteome</keyword>
<evidence type="ECO:0008006" key="3">
    <source>
        <dbReference type="Google" id="ProtNLM"/>
    </source>
</evidence>
<dbReference type="RefSeq" id="WP_161104832.1">
    <property type="nucleotide sequence ID" value="NZ_JBHLYI010000003.1"/>
</dbReference>
<accession>A0A6I4W8Z0</accession>
<dbReference type="GO" id="GO:0017128">
    <property type="term" value="F:phospholipid scramblase activity"/>
    <property type="evidence" value="ECO:0007669"/>
    <property type="project" value="InterPro"/>
</dbReference>
<dbReference type="Pfam" id="PF03803">
    <property type="entry name" value="Scramblase"/>
    <property type="match status" value="1"/>
</dbReference>
<dbReference type="InterPro" id="IPR005552">
    <property type="entry name" value="Scramblase"/>
</dbReference>
<reference evidence="1 2" key="1">
    <citation type="submission" date="2019-12" db="EMBL/GenBank/DDBJ databases">
        <title>Nocardia macrotermitis sp. nov. and Nocardia aurantia sp. nov., isolated from the gut of the fungus growing-termite Macrotermes natalensis.</title>
        <authorList>
            <person name="Christine B."/>
            <person name="Rene B."/>
        </authorList>
    </citation>
    <scope>NUCLEOTIDE SEQUENCE [LARGE SCALE GENOMIC DNA]</scope>
    <source>
        <strain evidence="1 2">DSM 102126</strain>
    </source>
</reference>
<proteinExistence type="predicted"/>
<dbReference type="OrthoDB" id="3468573at2"/>
<dbReference type="EMBL" id="WUTW01000005">
    <property type="protein sequence ID" value="MXQ66617.1"/>
    <property type="molecule type" value="Genomic_DNA"/>
</dbReference>
<dbReference type="InterPro" id="IPR025659">
    <property type="entry name" value="Tubby-like_C"/>
</dbReference>
<dbReference type="Proteomes" id="UP000431901">
    <property type="component" value="Unassembled WGS sequence"/>
</dbReference>
<dbReference type="SUPFAM" id="SSF54518">
    <property type="entry name" value="Tubby C-terminal domain-like"/>
    <property type="match status" value="1"/>
</dbReference>
<evidence type="ECO:0000313" key="1">
    <source>
        <dbReference type="EMBL" id="MXQ66617.1"/>
    </source>
</evidence>
<sequence length="196" mass="20732">MTELFTAPFLRVEQPRRGPAARTRYRVLDDAGTVLAVAAETGERSRAETLKTVFPGKSGIDARAVLLTDPDGSPLLVVDKAAGRTLITLRAPDGAVLGTYTAHHAGRKFALRDAEDRPVGGLDGDLARRNFTVTDPSGATAGTIRKRFAGVATHLLTTADKYVVTIGADVAEPLRTFVVAGAIAMDLALHEAKEVT</sequence>
<dbReference type="AlphaFoldDB" id="A0A6I4W8Z0"/>
<protein>
    <recommendedName>
        <fullName evidence="3">Scramblase</fullName>
    </recommendedName>
</protein>
<evidence type="ECO:0000313" key="2">
    <source>
        <dbReference type="Proteomes" id="UP000431901"/>
    </source>
</evidence>
<gene>
    <name evidence="1" type="ORF">GQ466_21595</name>
</gene>
<organism evidence="1 2">
    <name type="scientific">Actinomadura rayongensis</name>
    <dbReference type="NCBI Taxonomy" id="1429076"/>
    <lineage>
        <taxon>Bacteria</taxon>
        <taxon>Bacillati</taxon>
        <taxon>Actinomycetota</taxon>
        <taxon>Actinomycetes</taxon>
        <taxon>Streptosporangiales</taxon>
        <taxon>Thermomonosporaceae</taxon>
        <taxon>Actinomadura</taxon>
    </lineage>
</organism>
<comment type="caution">
    <text evidence="1">The sequence shown here is derived from an EMBL/GenBank/DDBJ whole genome shotgun (WGS) entry which is preliminary data.</text>
</comment>
<name>A0A6I4W8Z0_9ACTN</name>